<dbReference type="PANTHER" id="PTHR18063">
    <property type="entry name" value="NF-E2 INDUCIBLE PROTEIN"/>
    <property type="match status" value="1"/>
</dbReference>
<dbReference type="InterPro" id="IPR033979">
    <property type="entry name" value="MINDY_domain"/>
</dbReference>
<dbReference type="GO" id="GO:0071108">
    <property type="term" value="P:protein K48-linked deubiquitination"/>
    <property type="evidence" value="ECO:0007669"/>
    <property type="project" value="TreeGrafter"/>
</dbReference>
<evidence type="ECO:0000256" key="1">
    <source>
        <dbReference type="SAM" id="MobiDB-lite"/>
    </source>
</evidence>
<dbReference type="AlphaFoldDB" id="A0A4C2E680"/>
<dbReference type="GO" id="GO:0071944">
    <property type="term" value="C:cell periphery"/>
    <property type="evidence" value="ECO:0007669"/>
    <property type="project" value="TreeGrafter"/>
</dbReference>
<dbReference type="Pfam" id="PF04424">
    <property type="entry name" value="MINDY_DUB"/>
    <property type="match status" value="1"/>
</dbReference>
<dbReference type="Proteomes" id="UP000301737">
    <property type="component" value="Unassembled WGS sequence"/>
</dbReference>
<dbReference type="GO" id="GO:0005829">
    <property type="term" value="C:cytosol"/>
    <property type="evidence" value="ECO:0007669"/>
    <property type="project" value="TreeGrafter"/>
</dbReference>
<accession>A0A4C2E680</accession>
<dbReference type="GO" id="GO:0004843">
    <property type="term" value="F:cysteine-type deubiquitinase activity"/>
    <property type="evidence" value="ECO:0007669"/>
    <property type="project" value="InterPro"/>
</dbReference>
<comment type="caution">
    <text evidence="3">The sequence shown here is derived from an EMBL/GenBank/DDBJ whole genome shotgun (WGS) entry which is preliminary data.</text>
</comment>
<dbReference type="EMBL" id="BIMX01000013">
    <property type="protein sequence ID" value="GCE99784.1"/>
    <property type="molecule type" value="Genomic_DNA"/>
</dbReference>
<evidence type="ECO:0000313" key="3">
    <source>
        <dbReference type="EMBL" id="GCE99784.1"/>
    </source>
</evidence>
<evidence type="ECO:0000259" key="2">
    <source>
        <dbReference type="Pfam" id="PF04424"/>
    </source>
</evidence>
<gene>
    <name evidence="3" type="ORF">ZYGM_001181</name>
</gene>
<dbReference type="GO" id="GO:1990380">
    <property type="term" value="F:K48-linked deubiquitinase activity"/>
    <property type="evidence" value="ECO:0007669"/>
    <property type="project" value="InterPro"/>
</dbReference>
<keyword evidence="4" id="KW-1185">Reference proteome</keyword>
<evidence type="ECO:0000313" key="4">
    <source>
        <dbReference type="Proteomes" id="UP000301737"/>
    </source>
</evidence>
<reference evidence="3 4" key="1">
    <citation type="submission" date="2019-01" db="EMBL/GenBank/DDBJ databases">
        <title>Draft Genome Sequencing of Zygosaccharomyces mellis Ca-7.</title>
        <authorList>
            <person name="Shiwa Y."/>
            <person name="Kanesaki Y."/>
            <person name="Ishige T."/>
            <person name="Mura K."/>
            <person name="Hori T."/>
            <person name="Tamura T."/>
        </authorList>
    </citation>
    <scope>NUCLEOTIDE SEQUENCE [LARGE SCALE GENOMIC DNA]</scope>
    <source>
        <strain evidence="3 4">Ca-7</strain>
    </source>
</reference>
<feature type="domain" description="MINDY deubiquitinase" evidence="2">
    <location>
        <begin position="4"/>
        <end position="261"/>
    </location>
</feature>
<organism evidence="3 4">
    <name type="scientific">Zygosaccharomyces mellis</name>
    <dbReference type="NCBI Taxonomy" id="42258"/>
    <lineage>
        <taxon>Eukaryota</taxon>
        <taxon>Fungi</taxon>
        <taxon>Dikarya</taxon>
        <taxon>Ascomycota</taxon>
        <taxon>Saccharomycotina</taxon>
        <taxon>Saccharomycetes</taxon>
        <taxon>Saccharomycetales</taxon>
        <taxon>Saccharomycetaceae</taxon>
        <taxon>Zygosaccharomyces</taxon>
    </lineage>
</organism>
<feature type="region of interest" description="Disordered" evidence="1">
    <location>
        <begin position="285"/>
        <end position="319"/>
    </location>
</feature>
<dbReference type="PANTHER" id="PTHR18063:SF6">
    <property type="entry name" value="UBIQUITIN CARBOXYL-TERMINAL HYDROLASE"/>
    <property type="match status" value="1"/>
</dbReference>
<feature type="compositionally biased region" description="Basic residues" evidence="1">
    <location>
        <begin position="367"/>
        <end position="381"/>
    </location>
</feature>
<sequence>MSLSFATKSVQVNGNPYRILLQNDNGPCALLALANTLLLAPRYASEAGELTNLVQQSTVKLEDLIQILANIAIMSPGGANTDVNQLFQILPELHTGLNVNPIFNGSFEDGVEMAIFRLYNVGIVHGWIIDGDNDPIAREHVSKYSYESAQKLLLQSYDIQNGSYSPPNSQEIIEDANYIRAFLARSATQLTEYGLVHLKELLVEKSYAVLFRNDHFSTIYKYEGELFTLVTDLGYRSRSDIVWQSLKSVNGSADTFYTGNFIHATPVAKENLEQYDATGAGAAAGTTLDPTVNGGRVSNPFVGEGESGASAVHHTRQVEDDEALAKVLQAEEDDRAAANLQRSYQRKEKKKSATENEDGNSDGNVTKSRKRDKIKKSCIIM</sequence>
<dbReference type="OrthoDB" id="10261212at2759"/>
<name>A0A4C2E680_9SACH</name>
<feature type="region of interest" description="Disordered" evidence="1">
    <location>
        <begin position="336"/>
        <end position="381"/>
    </location>
</feature>
<protein>
    <recommendedName>
        <fullName evidence="2">MINDY deubiquitinase domain-containing protein</fullName>
    </recommendedName>
</protein>
<dbReference type="InterPro" id="IPR007518">
    <property type="entry name" value="MINDY"/>
</dbReference>
<dbReference type="GO" id="GO:0016807">
    <property type="term" value="F:cysteine-type carboxypeptidase activity"/>
    <property type="evidence" value="ECO:0007669"/>
    <property type="project" value="TreeGrafter"/>
</dbReference>
<proteinExistence type="predicted"/>